<protein>
    <recommendedName>
        <fullName evidence="9">Anaphase-promoting complex subunit 15</fullName>
    </recommendedName>
</protein>
<proteinExistence type="inferred from homology"/>
<accession>B4MY39</accession>
<sequence length="114" mass="13004">MPMIPFFPTLKPTVANRFWFDMPSSVGEEKRYEDERNNWRESLKTAATDLQPLGKVLTIPGIETDDEDANDDSEDTDSHDEEDEETNDRVIPVADDFYSANDIQMNEETSPTTA</sequence>
<dbReference type="HOGENOM" id="CLU_2186655_0_0_1"/>
<dbReference type="KEGG" id="dwi:6643257"/>
<dbReference type="GO" id="GO:0090266">
    <property type="term" value="P:regulation of mitotic cell cycle spindle assembly checkpoint"/>
    <property type="evidence" value="ECO:0007669"/>
    <property type="project" value="InterPro"/>
</dbReference>
<dbReference type="EMBL" id="CH963894">
    <property type="protein sequence ID" value="EDW77028.1"/>
    <property type="molecule type" value="Genomic_DNA"/>
</dbReference>
<keyword evidence="3" id="KW-0132">Cell division</keyword>
<dbReference type="GO" id="GO:0051301">
    <property type="term" value="P:cell division"/>
    <property type="evidence" value="ECO:0007669"/>
    <property type="project" value="UniProtKB-KW"/>
</dbReference>
<dbReference type="PANTHER" id="PTHR22526">
    <property type="entry name" value="ANAPHASE PROMOTING COMPLEX C SUBUNIT 15, PSEUDOGENE-RELATED"/>
    <property type="match status" value="1"/>
</dbReference>
<dbReference type="Pfam" id="PF15243">
    <property type="entry name" value="ANAPC15"/>
    <property type="match status" value="1"/>
</dbReference>
<feature type="compositionally biased region" description="Acidic residues" evidence="6">
    <location>
        <begin position="63"/>
        <end position="86"/>
    </location>
</feature>
<reference evidence="7 8" key="1">
    <citation type="journal article" date="2007" name="Nature">
        <title>Evolution of genes and genomes on the Drosophila phylogeny.</title>
        <authorList>
            <consortium name="Drosophila 12 Genomes Consortium"/>
            <person name="Clark A.G."/>
            <person name="Eisen M.B."/>
            <person name="Smith D.R."/>
            <person name="Bergman C.M."/>
            <person name="Oliver B."/>
            <person name="Markow T.A."/>
            <person name="Kaufman T.C."/>
            <person name="Kellis M."/>
            <person name="Gelbart W."/>
            <person name="Iyer V.N."/>
            <person name="Pollard D.A."/>
            <person name="Sackton T.B."/>
            <person name="Larracuente A.M."/>
            <person name="Singh N.D."/>
            <person name="Abad J.P."/>
            <person name="Abt D.N."/>
            <person name="Adryan B."/>
            <person name="Aguade M."/>
            <person name="Akashi H."/>
            <person name="Anderson W.W."/>
            <person name="Aquadro C.F."/>
            <person name="Ardell D.H."/>
            <person name="Arguello R."/>
            <person name="Artieri C.G."/>
            <person name="Barbash D.A."/>
            <person name="Barker D."/>
            <person name="Barsanti P."/>
            <person name="Batterham P."/>
            <person name="Batzoglou S."/>
            <person name="Begun D."/>
            <person name="Bhutkar A."/>
            <person name="Blanco E."/>
            <person name="Bosak S.A."/>
            <person name="Bradley R.K."/>
            <person name="Brand A.D."/>
            <person name="Brent M.R."/>
            <person name="Brooks A.N."/>
            <person name="Brown R.H."/>
            <person name="Butlin R.K."/>
            <person name="Caggese C."/>
            <person name="Calvi B.R."/>
            <person name="Bernardo de Carvalho A."/>
            <person name="Caspi A."/>
            <person name="Castrezana S."/>
            <person name="Celniker S.E."/>
            <person name="Chang J.L."/>
            <person name="Chapple C."/>
            <person name="Chatterji S."/>
            <person name="Chinwalla A."/>
            <person name="Civetta A."/>
            <person name="Clifton S.W."/>
            <person name="Comeron J.M."/>
            <person name="Costello J.C."/>
            <person name="Coyne J.A."/>
            <person name="Daub J."/>
            <person name="David R.G."/>
            <person name="Delcher A.L."/>
            <person name="Delehaunty K."/>
            <person name="Do C.B."/>
            <person name="Ebling H."/>
            <person name="Edwards K."/>
            <person name="Eickbush T."/>
            <person name="Evans J.D."/>
            <person name="Filipski A."/>
            <person name="Findeiss S."/>
            <person name="Freyhult E."/>
            <person name="Fulton L."/>
            <person name="Fulton R."/>
            <person name="Garcia A.C."/>
            <person name="Gardiner A."/>
            <person name="Garfield D.A."/>
            <person name="Garvin B.E."/>
            <person name="Gibson G."/>
            <person name="Gilbert D."/>
            <person name="Gnerre S."/>
            <person name="Godfrey J."/>
            <person name="Good R."/>
            <person name="Gotea V."/>
            <person name="Gravely B."/>
            <person name="Greenberg A.J."/>
            <person name="Griffiths-Jones S."/>
            <person name="Gross S."/>
            <person name="Guigo R."/>
            <person name="Gustafson E.A."/>
            <person name="Haerty W."/>
            <person name="Hahn M.W."/>
            <person name="Halligan D.L."/>
            <person name="Halpern A.L."/>
            <person name="Halter G.M."/>
            <person name="Han M.V."/>
            <person name="Heger A."/>
            <person name="Hillier L."/>
            <person name="Hinrichs A.S."/>
            <person name="Holmes I."/>
            <person name="Hoskins R.A."/>
            <person name="Hubisz M.J."/>
            <person name="Hultmark D."/>
            <person name="Huntley M.A."/>
            <person name="Jaffe D.B."/>
            <person name="Jagadeeshan S."/>
            <person name="Jeck W.R."/>
            <person name="Johnson J."/>
            <person name="Jones C.D."/>
            <person name="Jordan W.C."/>
            <person name="Karpen G.H."/>
            <person name="Kataoka E."/>
            <person name="Keightley P.D."/>
            <person name="Kheradpour P."/>
            <person name="Kirkness E.F."/>
            <person name="Koerich L.B."/>
            <person name="Kristiansen K."/>
            <person name="Kudrna D."/>
            <person name="Kulathinal R.J."/>
            <person name="Kumar S."/>
            <person name="Kwok R."/>
            <person name="Lander E."/>
            <person name="Langley C.H."/>
            <person name="Lapoint R."/>
            <person name="Lazzaro B.P."/>
            <person name="Lee S.J."/>
            <person name="Levesque L."/>
            <person name="Li R."/>
            <person name="Lin C.F."/>
            <person name="Lin M.F."/>
            <person name="Lindblad-Toh K."/>
            <person name="Llopart A."/>
            <person name="Long M."/>
            <person name="Low L."/>
            <person name="Lozovsky E."/>
            <person name="Lu J."/>
            <person name="Luo M."/>
            <person name="Machado C.A."/>
            <person name="Makalowski W."/>
            <person name="Marzo M."/>
            <person name="Matsuda M."/>
            <person name="Matzkin L."/>
            <person name="McAllister B."/>
            <person name="McBride C.S."/>
            <person name="McKernan B."/>
            <person name="McKernan K."/>
            <person name="Mendez-Lago M."/>
            <person name="Minx P."/>
            <person name="Mollenhauer M.U."/>
            <person name="Montooth K."/>
            <person name="Mount S.M."/>
            <person name="Mu X."/>
            <person name="Myers E."/>
            <person name="Negre B."/>
            <person name="Newfeld S."/>
            <person name="Nielsen R."/>
            <person name="Noor M.A."/>
            <person name="O'Grady P."/>
            <person name="Pachter L."/>
            <person name="Papaceit M."/>
            <person name="Parisi M.J."/>
            <person name="Parisi M."/>
            <person name="Parts L."/>
            <person name="Pedersen J.S."/>
            <person name="Pesole G."/>
            <person name="Phillippy A.M."/>
            <person name="Ponting C.P."/>
            <person name="Pop M."/>
            <person name="Porcelli D."/>
            <person name="Powell J.R."/>
            <person name="Prohaska S."/>
            <person name="Pruitt K."/>
            <person name="Puig M."/>
            <person name="Quesneville H."/>
            <person name="Ram K.R."/>
            <person name="Rand D."/>
            <person name="Rasmussen M.D."/>
            <person name="Reed L.K."/>
            <person name="Reenan R."/>
            <person name="Reily A."/>
            <person name="Remington K.A."/>
            <person name="Rieger T.T."/>
            <person name="Ritchie M.G."/>
            <person name="Robin C."/>
            <person name="Rogers Y.H."/>
            <person name="Rohde C."/>
            <person name="Rozas J."/>
            <person name="Rubenfield M.J."/>
            <person name="Ruiz A."/>
            <person name="Russo S."/>
            <person name="Salzberg S.L."/>
            <person name="Sanchez-Gracia A."/>
            <person name="Saranga D.J."/>
            <person name="Sato H."/>
            <person name="Schaeffer S.W."/>
            <person name="Schatz M.C."/>
            <person name="Schlenke T."/>
            <person name="Schwartz R."/>
            <person name="Segarra C."/>
            <person name="Singh R.S."/>
            <person name="Sirot L."/>
            <person name="Sirota M."/>
            <person name="Sisneros N.B."/>
            <person name="Smith C.D."/>
            <person name="Smith T.F."/>
            <person name="Spieth J."/>
            <person name="Stage D.E."/>
            <person name="Stark A."/>
            <person name="Stephan W."/>
            <person name="Strausberg R.L."/>
            <person name="Strempel S."/>
            <person name="Sturgill D."/>
            <person name="Sutton G."/>
            <person name="Sutton G.G."/>
            <person name="Tao W."/>
            <person name="Teichmann S."/>
            <person name="Tobari Y.N."/>
            <person name="Tomimura Y."/>
            <person name="Tsolas J.M."/>
            <person name="Valente V.L."/>
            <person name="Venter E."/>
            <person name="Venter J.C."/>
            <person name="Vicario S."/>
            <person name="Vieira F.G."/>
            <person name="Vilella A.J."/>
            <person name="Villasante A."/>
            <person name="Walenz B."/>
            <person name="Wang J."/>
            <person name="Wasserman M."/>
            <person name="Watts T."/>
            <person name="Wilson D."/>
            <person name="Wilson R.K."/>
            <person name="Wing R.A."/>
            <person name="Wolfner M.F."/>
            <person name="Wong A."/>
            <person name="Wong G.K."/>
            <person name="Wu C.I."/>
            <person name="Wu G."/>
            <person name="Yamamoto D."/>
            <person name="Yang H.P."/>
            <person name="Yang S.P."/>
            <person name="Yorke J.A."/>
            <person name="Yoshida K."/>
            <person name="Zdobnov E."/>
            <person name="Zhang P."/>
            <person name="Zhang Y."/>
            <person name="Zimin A.V."/>
            <person name="Baldwin J."/>
            <person name="Abdouelleil A."/>
            <person name="Abdulkadir J."/>
            <person name="Abebe A."/>
            <person name="Abera B."/>
            <person name="Abreu J."/>
            <person name="Acer S.C."/>
            <person name="Aftuck L."/>
            <person name="Alexander A."/>
            <person name="An P."/>
            <person name="Anderson E."/>
            <person name="Anderson S."/>
            <person name="Arachi H."/>
            <person name="Azer M."/>
            <person name="Bachantsang P."/>
            <person name="Barry A."/>
            <person name="Bayul T."/>
            <person name="Berlin A."/>
            <person name="Bessette D."/>
            <person name="Bloom T."/>
            <person name="Blye J."/>
            <person name="Boguslavskiy L."/>
            <person name="Bonnet C."/>
            <person name="Boukhgalter B."/>
            <person name="Bourzgui I."/>
            <person name="Brown A."/>
            <person name="Cahill P."/>
            <person name="Channer S."/>
            <person name="Cheshatsang Y."/>
            <person name="Chuda L."/>
            <person name="Citroen M."/>
            <person name="Collymore A."/>
            <person name="Cooke P."/>
            <person name="Costello M."/>
            <person name="D'Aco K."/>
            <person name="Daza R."/>
            <person name="De Haan G."/>
            <person name="DeGray S."/>
            <person name="DeMaso C."/>
            <person name="Dhargay N."/>
            <person name="Dooley K."/>
            <person name="Dooley E."/>
            <person name="Doricent M."/>
            <person name="Dorje P."/>
            <person name="Dorjee K."/>
            <person name="Dupes A."/>
            <person name="Elong R."/>
            <person name="Falk J."/>
            <person name="Farina A."/>
            <person name="Faro S."/>
            <person name="Ferguson D."/>
            <person name="Fisher S."/>
            <person name="Foley C.D."/>
            <person name="Franke A."/>
            <person name="Friedrich D."/>
            <person name="Gadbois L."/>
            <person name="Gearin G."/>
            <person name="Gearin C.R."/>
            <person name="Giannoukos G."/>
            <person name="Goode T."/>
            <person name="Graham J."/>
            <person name="Grandbois E."/>
            <person name="Grewal S."/>
            <person name="Gyaltsen K."/>
            <person name="Hafez N."/>
            <person name="Hagos B."/>
            <person name="Hall J."/>
            <person name="Henson C."/>
            <person name="Hollinger A."/>
            <person name="Honan T."/>
            <person name="Huard M.D."/>
            <person name="Hughes L."/>
            <person name="Hurhula B."/>
            <person name="Husby M.E."/>
            <person name="Kamat A."/>
            <person name="Kanga B."/>
            <person name="Kashin S."/>
            <person name="Khazanovich D."/>
            <person name="Kisner P."/>
            <person name="Lance K."/>
            <person name="Lara M."/>
            <person name="Lee W."/>
            <person name="Lennon N."/>
            <person name="Letendre F."/>
            <person name="LeVine R."/>
            <person name="Lipovsky A."/>
            <person name="Liu X."/>
            <person name="Liu J."/>
            <person name="Liu S."/>
            <person name="Lokyitsang T."/>
            <person name="Lokyitsang Y."/>
            <person name="Lubonja R."/>
            <person name="Lui A."/>
            <person name="MacDonald P."/>
            <person name="Magnisalis V."/>
            <person name="Maru K."/>
            <person name="Matthews C."/>
            <person name="McCusker W."/>
            <person name="McDonough S."/>
            <person name="Mehta T."/>
            <person name="Meldrim J."/>
            <person name="Meneus L."/>
            <person name="Mihai O."/>
            <person name="Mihalev A."/>
            <person name="Mihova T."/>
            <person name="Mittelman R."/>
            <person name="Mlenga V."/>
            <person name="Montmayeur A."/>
            <person name="Mulrain L."/>
            <person name="Navidi A."/>
            <person name="Naylor J."/>
            <person name="Negash T."/>
            <person name="Nguyen T."/>
            <person name="Nguyen N."/>
            <person name="Nicol R."/>
            <person name="Norbu C."/>
            <person name="Norbu N."/>
            <person name="Novod N."/>
            <person name="O'Neill B."/>
            <person name="Osman S."/>
            <person name="Markiewicz E."/>
            <person name="Oyono O.L."/>
            <person name="Patti C."/>
            <person name="Phunkhang P."/>
            <person name="Pierre F."/>
            <person name="Priest M."/>
            <person name="Raghuraman S."/>
            <person name="Rege F."/>
            <person name="Reyes R."/>
            <person name="Rise C."/>
            <person name="Rogov P."/>
            <person name="Ross K."/>
            <person name="Ryan E."/>
            <person name="Settipalli S."/>
            <person name="Shea T."/>
            <person name="Sherpa N."/>
            <person name="Shi L."/>
            <person name="Shih D."/>
            <person name="Sparrow T."/>
            <person name="Spaulding J."/>
            <person name="Stalker J."/>
            <person name="Stange-Thomann N."/>
            <person name="Stavropoulos S."/>
            <person name="Stone C."/>
            <person name="Strader C."/>
            <person name="Tesfaye S."/>
            <person name="Thomson T."/>
            <person name="Thoulutsang Y."/>
            <person name="Thoulutsang D."/>
            <person name="Topham K."/>
            <person name="Topping I."/>
            <person name="Tsamla T."/>
            <person name="Vassiliev H."/>
            <person name="Vo A."/>
            <person name="Wangchuk T."/>
            <person name="Wangdi T."/>
            <person name="Weiand M."/>
            <person name="Wilkinson J."/>
            <person name="Wilson A."/>
            <person name="Yadav S."/>
            <person name="Young G."/>
            <person name="Yu Q."/>
            <person name="Zembek L."/>
            <person name="Zhong D."/>
            <person name="Zimmer A."/>
            <person name="Zwirko Z."/>
            <person name="Jaffe D.B."/>
            <person name="Alvarez P."/>
            <person name="Brockman W."/>
            <person name="Butler J."/>
            <person name="Chin C."/>
            <person name="Gnerre S."/>
            <person name="Grabherr M."/>
            <person name="Kleber M."/>
            <person name="Mauceli E."/>
            <person name="MacCallum I."/>
        </authorList>
    </citation>
    <scope>NUCLEOTIDE SEQUENCE [LARGE SCALE GENOMIC DNA]</scope>
    <source>
        <strain evidence="8">Tucson 14030-0811.24</strain>
    </source>
</reference>
<evidence type="ECO:0000256" key="1">
    <source>
        <dbReference type="ARBA" id="ARBA00004906"/>
    </source>
</evidence>
<dbReference type="InParanoid" id="B4MY39"/>
<dbReference type="PANTHER" id="PTHR22526:SF2">
    <property type="entry name" value="ANAPHASE PROMOTING COMPLEX C SUBUNIT 15, PSEUDOGENE-RELATED"/>
    <property type="match status" value="1"/>
</dbReference>
<feature type="region of interest" description="Disordered" evidence="6">
    <location>
        <begin position="60"/>
        <end position="114"/>
    </location>
</feature>
<comment type="similarity">
    <text evidence="2">Belongs to the APC15 family.</text>
</comment>
<evidence type="ECO:0000256" key="5">
    <source>
        <dbReference type="ARBA" id="ARBA00023306"/>
    </source>
</evidence>
<dbReference type="OrthoDB" id="6362917at2759"/>
<dbReference type="STRING" id="7260.B4MY39"/>
<dbReference type="OMA" id="MDKMNDY"/>
<dbReference type="GO" id="GO:0005680">
    <property type="term" value="C:anaphase-promoting complex"/>
    <property type="evidence" value="ECO:0007669"/>
    <property type="project" value="InterPro"/>
</dbReference>
<evidence type="ECO:0000256" key="4">
    <source>
        <dbReference type="ARBA" id="ARBA00022776"/>
    </source>
</evidence>
<comment type="pathway">
    <text evidence="1">Protein modification; protein ubiquitination.</text>
</comment>
<organism evidence="7 8">
    <name type="scientific">Drosophila willistoni</name>
    <name type="common">Fruit fly</name>
    <dbReference type="NCBI Taxonomy" id="7260"/>
    <lineage>
        <taxon>Eukaryota</taxon>
        <taxon>Metazoa</taxon>
        <taxon>Ecdysozoa</taxon>
        <taxon>Arthropoda</taxon>
        <taxon>Hexapoda</taxon>
        <taxon>Insecta</taxon>
        <taxon>Pterygota</taxon>
        <taxon>Neoptera</taxon>
        <taxon>Endopterygota</taxon>
        <taxon>Diptera</taxon>
        <taxon>Brachycera</taxon>
        <taxon>Muscomorpha</taxon>
        <taxon>Ephydroidea</taxon>
        <taxon>Drosophilidae</taxon>
        <taxon>Drosophila</taxon>
        <taxon>Sophophora</taxon>
    </lineage>
</organism>
<keyword evidence="8" id="KW-1185">Reference proteome</keyword>
<dbReference type="PhylomeDB" id="B4MY39"/>
<evidence type="ECO:0008006" key="9">
    <source>
        <dbReference type="Google" id="ProtNLM"/>
    </source>
</evidence>
<feature type="compositionally biased region" description="Polar residues" evidence="6">
    <location>
        <begin position="101"/>
        <end position="114"/>
    </location>
</feature>
<dbReference type="FunCoup" id="B4MY39">
    <property type="interactions" value="97"/>
</dbReference>
<evidence type="ECO:0000313" key="7">
    <source>
        <dbReference type="EMBL" id="EDW77028.1"/>
    </source>
</evidence>
<dbReference type="Proteomes" id="UP000007798">
    <property type="component" value="Unassembled WGS sequence"/>
</dbReference>
<keyword evidence="4" id="KW-0498">Mitosis</keyword>
<evidence type="ECO:0000256" key="3">
    <source>
        <dbReference type="ARBA" id="ARBA00022618"/>
    </source>
</evidence>
<evidence type="ECO:0000256" key="2">
    <source>
        <dbReference type="ARBA" id="ARBA00009618"/>
    </source>
</evidence>
<dbReference type="AlphaFoldDB" id="B4MY39"/>
<keyword evidence="5" id="KW-0131">Cell cycle</keyword>
<dbReference type="InterPro" id="IPR026182">
    <property type="entry name" value="ANAPC15"/>
</dbReference>
<evidence type="ECO:0000256" key="6">
    <source>
        <dbReference type="SAM" id="MobiDB-lite"/>
    </source>
</evidence>
<dbReference type="eggNOG" id="ENOG502RZUK">
    <property type="taxonomic scope" value="Eukaryota"/>
</dbReference>
<name>B4MY39_DROWI</name>
<gene>
    <name evidence="7" type="primary">Dwil\GK22149</name>
    <name evidence="7" type="ORF">Dwil_GK22149</name>
</gene>
<evidence type="ECO:0000313" key="8">
    <source>
        <dbReference type="Proteomes" id="UP000007798"/>
    </source>
</evidence>